<dbReference type="PANTHER" id="PTHR31657:SF40">
    <property type="entry name" value="ETHYLENE-RESPONSIVE TRANSCRIPTION FACTOR ERF062"/>
    <property type="match status" value="1"/>
</dbReference>
<dbReference type="GO" id="GO:0005634">
    <property type="term" value="C:nucleus"/>
    <property type="evidence" value="ECO:0007669"/>
    <property type="project" value="UniProtKB-SubCell"/>
</dbReference>
<dbReference type="GO" id="GO:0000976">
    <property type="term" value="F:transcription cis-regulatory region binding"/>
    <property type="evidence" value="ECO:0007669"/>
    <property type="project" value="UniProtKB-ARBA"/>
</dbReference>
<dbReference type="InterPro" id="IPR001471">
    <property type="entry name" value="AP2/ERF_dom"/>
</dbReference>
<dbReference type="Gene3D" id="3.30.730.10">
    <property type="entry name" value="AP2/ERF domain"/>
    <property type="match status" value="1"/>
</dbReference>
<evidence type="ECO:0000256" key="3">
    <source>
        <dbReference type="ARBA" id="ARBA00023015"/>
    </source>
</evidence>
<dbReference type="InterPro" id="IPR051758">
    <property type="entry name" value="ERF/AP2-like"/>
</dbReference>
<dbReference type="RefSeq" id="XP_010909260.1">
    <property type="nucleotide sequence ID" value="XM_010910958.3"/>
</dbReference>
<protein>
    <submittedName>
        <fullName evidence="12">Ethylene-responsive transcription factor RAP2-4</fullName>
    </submittedName>
</protein>
<feature type="region of interest" description="Disordered" evidence="9">
    <location>
        <begin position="21"/>
        <end position="45"/>
    </location>
</feature>
<feature type="region of interest" description="Disordered" evidence="9">
    <location>
        <begin position="157"/>
        <end position="179"/>
    </location>
</feature>
<dbReference type="SMART" id="SM00380">
    <property type="entry name" value="AP2"/>
    <property type="match status" value="1"/>
</dbReference>
<evidence type="ECO:0000259" key="10">
    <source>
        <dbReference type="PROSITE" id="PS51032"/>
    </source>
</evidence>
<feature type="compositionally biased region" description="Polar residues" evidence="9">
    <location>
        <begin position="157"/>
        <end position="168"/>
    </location>
</feature>
<keyword evidence="4" id="KW-0238">DNA-binding</keyword>
<reference evidence="12" key="1">
    <citation type="submission" date="2025-08" db="UniProtKB">
        <authorList>
            <consortium name="RefSeq"/>
        </authorList>
    </citation>
    <scope>IDENTIFICATION</scope>
</reference>
<dbReference type="FunFam" id="3.30.730.10:FF:000001">
    <property type="entry name" value="Ethylene-responsive transcription factor 2"/>
    <property type="match status" value="1"/>
</dbReference>
<keyword evidence="3" id="KW-0805">Transcription regulation</keyword>
<feature type="region of interest" description="Disordered" evidence="9">
    <location>
        <begin position="321"/>
        <end position="344"/>
    </location>
</feature>
<feature type="compositionally biased region" description="Basic residues" evidence="9">
    <location>
        <begin position="24"/>
        <end position="39"/>
    </location>
</feature>
<dbReference type="Pfam" id="PF00847">
    <property type="entry name" value="AP2"/>
    <property type="match status" value="1"/>
</dbReference>
<keyword evidence="6" id="KW-0804">Transcription</keyword>
<keyword evidence="7" id="KW-0539">Nucleus</keyword>
<keyword evidence="2" id="KW-0936">Ethylene signaling pathway</keyword>
<dbReference type="PROSITE" id="PS51032">
    <property type="entry name" value="AP2_ERF"/>
    <property type="match status" value="1"/>
</dbReference>
<evidence type="ECO:0000313" key="12">
    <source>
        <dbReference type="RefSeq" id="XP_010909260.1"/>
    </source>
</evidence>
<dbReference type="PANTHER" id="PTHR31657">
    <property type="entry name" value="ETHYLENE-RESPONSIVE TRANSCRIPTION FACTOR ERF061"/>
    <property type="match status" value="1"/>
</dbReference>
<dbReference type="InterPro" id="IPR016177">
    <property type="entry name" value="DNA-bd_dom_sf"/>
</dbReference>
<sequence>MEDRLPSSDCSGINAVMVMPPDSHHHHRRRRCHHRHHFPRSSNTSILNFLDPKAKRLAESPMELNSMPNVSQVVPPPSCFSSSGNSSSSYPPMASKPPPFTIFLQKEAIVEPSTLLSPRRIPLSSADLHINLQMYQKLEKPEGLQLHHLHHQGSINSLSSSALETSTKGIRGGSTAASSLQRQQLHQAKLFRGVRQRHWGKWVAEIRLPRNRTRVWLGTFDTAEEAAMAYDMAAYTLRGDLAHLNFPHLKHQLSNIASESGHPHAATASLLEAKLKAFRNSSSAFPSLTSNQPKQLPEKDLLRMCLGGECIPPVKKRKKSGIDEEAASTAITRPWSKKEPSDAGGRKMVQQELLTLAGDVDGVLLSRMPSLDMDMIWDSLPIAAADS</sequence>
<dbReference type="GO" id="GO:0003700">
    <property type="term" value="F:DNA-binding transcription factor activity"/>
    <property type="evidence" value="ECO:0007669"/>
    <property type="project" value="InterPro"/>
</dbReference>
<proteinExistence type="inferred from homology"/>
<dbReference type="Proteomes" id="UP000504607">
    <property type="component" value="Unplaced"/>
</dbReference>
<dbReference type="AlphaFoldDB" id="A0A6I9QGX2"/>
<dbReference type="InParanoid" id="A0A6I9QGX2"/>
<dbReference type="InterPro" id="IPR036955">
    <property type="entry name" value="AP2/ERF_dom_sf"/>
</dbReference>
<name>A0A6I9QGX2_ELAGV</name>
<comment type="similarity">
    <text evidence="8">Belongs to the AP2/ERF transcription factor family. ERF subfamily.</text>
</comment>
<comment type="subcellular location">
    <subcellularLocation>
        <location evidence="1">Nucleus</location>
    </subcellularLocation>
</comment>
<evidence type="ECO:0000256" key="2">
    <source>
        <dbReference type="ARBA" id="ARBA00022745"/>
    </source>
</evidence>
<evidence type="ECO:0000256" key="5">
    <source>
        <dbReference type="ARBA" id="ARBA00023159"/>
    </source>
</evidence>
<keyword evidence="11" id="KW-1185">Reference proteome</keyword>
<evidence type="ECO:0000256" key="8">
    <source>
        <dbReference type="ARBA" id="ARBA00024343"/>
    </source>
</evidence>
<dbReference type="SUPFAM" id="SSF54171">
    <property type="entry name" value="DNA-binding domain"/>
    <property type="match status" value="1"/>
</dbReference>
<evidence type="ECO:0000256" key="1">
    <source>
        <dbReference type="ARBA" id="ARBA00004123"/>
    </source>
</evidence>
<evidence type="ECO:0000256" key="7">
    <source>
        <dbReference type="ARBA" id="ARBA00023242"/>
    </source>
</evidence>
<evidence type="ECO:0000256" key="9">
    <source>
        <dbReference type="SAM" id="MobiDB-lite"/>
    </source>
</evidence>
<dbReference type="PRINTS" id="PR00367">
    <property type="entry name" value="ETHRSPELEMNT"/>
</dbReference>
<keyword evidence="5" id="KW-0010">Activator</keyword>
<organism evidence="11 12">
    <name type="scientific">Elaeis guineensis var. tenera</name>
    <name type="common">Oil palm</name>
    <dbReference type="NCBI Taxonomy" id="51953"/>
    <lineage>
        <taxon>Eukaryota</taxon>
        <taxon>Viridiplantae</taxon>
        <taxon>Streptophyta</taxon>
        <taxon>Embryophyta</taxon>
        <taxon>Tracheophyta</taxon>
        <taxon>Spermatophyta</taxon>
        <taxon>Magnoliopsida</taxon>
        <taxon>Liliopsida</taxon>
        <taxon>Arecaceae</taxon>
        <taxon>Arecoideae</taxon>
        <taxon>Cocoseae</taxon>
        <taxon>Elaeidinae</taxon>
        <taxon>Elaeis</taxon>
    </lineage>
</organism>
<feature type="domain" description="AP2/ERF" evidence="10">
    <location>
        <begin position="190"/>
        <end position="247"/>
    </location>
</feature>
<gene>
    <name evidence="12" type="primary">LOC105035410</name>
</gene>
<dbReference type="CDD" id="cd00018">
    <property type="entry name" value="AP2"/>
    <property type="match status" value="1"/>
</dbReference>
<evidence type="ECO:0000313" key="11">
    <source>
        <dbReference type="Proteomes" id="UP000504607"/>
    </source>
</evidence>
<evidence type="ECO:0000256" key="4">
    <source>
        <dbReference type="ARBA" id="ARBA00023125"/>
    </source>
</evidence>
<dbReference type="GO" id="GO:0009873">
    <property type="term" value="P:ethylene-activated signaling pathway"/>
    <property type="evidence" value="ECO:0007669"/>
    <property type="project" value="UniProtKB-KW"/>
</dbReference>
<dbReference type="OrthoDB" id="777275at2759"/>
<evidence type="ECO:0000256" key="6">
    <source>
        <dbReference type="ARBA" id="ARBA00023163"/>
    </source>
</evidence>
<accession>A0A6I9QGX2</accession>